<evidence type="ECO:0000256" key="1">
    <source>
        <dbReference type="SAM" id="Coils"/>
    </source>
</evidence>
<name>A0A812SLS5_9DINO</name>
<keyword evidence="1" id="KW-0175">Coiled coil</keyword>
<evidence type="ECO:0000259" key="3">
    <source>
        <dbReference type="Pfam" id="PF23788"/>
    </source>
</evidence>
<dbReference type="InterPro" id="IPR056582">
    <property type="entry name" value="EDRF1_N"/>
</dbReference>
<evidence type="ECO:0000313" key="5">
    <source>
        <dbReference type="Proteomes" id="UP000604046"/>
    </source>
</evidence>
<dbReference type="Proteomes" id="UP000604046">
    <property type="component" value="Unassembled WGS sequence"/>
</dbReference>
<evidence type="ECO:0000256" key="2">
    <source>
        <dbReference type="SAM" id="MobiDB-lite"/>
    </source>
</evidence>
<organism evidence="4 5">
    <name type="scientific">Symbiodinium natans</name>
    <dbReference type="NCBI Taxonomy" id="878477"/>
    <lineage>
        <taxon>Eukaryota</taxon>
        <taxon>Sar</taxon>
        <taxon>Alveolata</taxon>
        <taxon>Dinophyceae</taxon>
        <taxon>Suessiales</taxon>
        <taxon>Symbiodiniaceae</taxon>
        <taxon>Symbiodinium</taxon>
    </lineage>
</organism>
<proteinExistence type="predicted"/>
<feature type="domain" description="EDRF1 N-terminal" evidence="3">
    <location>
        <begin position="317"/>
        <end position="445"/>
    </location>
</feature>
<dbReference type="PANTHER" id="PTHR15000:SF1">
    <property type="entry name" value="ERYTHROID DIFFERENTIATION-RELATED FACTOR 1"/>
    <property type="match status" value="1"/>
</dbReference>
<reference evidence="4" key="1">
    <citation type="submission" date="2021-02" db="EMBL/GenBank/DDBJ databases">
        <authorList>
            <person name="Dougan E. K."/>
            <person name="Rhodes N."/>
            <person name="Thang M."/>
            <person name="Chan C."/>
        </authorList>
    </citation>
    <scope>NUCLEOTIDE SEQUENCE</scope>
</reference>
<protein>
    <submittedName>
        <fullName evidence="4">Edrf1 protein</fullName>
    </submittedName>
</protein>
<accession>A0A812SLS5</accession>
<gene>
    <name evidence="4" type="primary">Edrf1</name>
    <name evidence="4" type="ORF">SNAT2548_LOCUS27316</name>
</gene>
<dbReference type="OrthoDB" id="419432at2759"/>
<dbReference type="PANTHER" id="PTHR15000">
    <property type="entry name" value="ERYTHROID DIFFERENTIATION-RELATED FACTOR 1"/>
    <property type="match status" value="1"/>
</dbReference>
<sequence>MESSLFSQPAISYFQPFQSPCGPSLISCEPVACEDFGAKYESISSKVCGWAGELGKDHDLRQGADCARLFSQTAPFQVSAEFPSSELIPTAQRQPRVDFLSSATAMKSIFRASFDTESDVGVAVHRLGDWLVIDDGSELSWSPPPSSPDNTEWAERVRTAEQQHDECLARVEAARLKLFDSQQYVEKVRSMLWNAEVAAKQADDELREALAEAQQAAEACERLKLHEATAPFFETEAEGRGEPVVEEDAVAADASHQEDPQLYRNFLGHSIRQLQDEPTETENTKPKEREVDTCSACQNGELVLLDSPPASFHQVGIWKIAEDASVVVGSRLLCLGNSEHPKLTLYLHDDKMISDTMLLEHWVECLMAGVPEFAVCFHRDGAVQSYSLYKVSELQSFLEERMELGRRVQMTLEVLRWIKRQCRLEGCSYWLSKDKKDSSLKLIKLSGADTPPPSSSQARPLPPCSSTGAPQGLVLKNTFLDIPDEDSDSEDFRRALSCPARFLGTCEMDDLSHVSPLCGRVSALFFRRAVSSAPSSAAAHFFRQVLDLEAFSTNSGIAWSGTTDETGGPAPDGTGGRAALQACSHLGLALCELQGFGEAGTIKGKGAAEEDLADLADLQKPRECGASTSSASAQAAALLAGLRGDVPIPATRGRGRHRMLPLWGGAHEKMEVAPFLFIAVPPWPGASSQRSSRTPALQVSCALAALGRTADALSLQLAGEDEKRLHILALPTAALILLQLASAMAAMMIQGDCCEHGLKTARALLWRTLLAGQKFAALDAADPPRPELQPFFSHLPSKEELLVRFEHLCGRTLLLFASSDDKAKAPSPLSEAPAAAAAWEALDRQLCRLEGWLDMQNSNGKVEASLARLLPDQVEEESRWDLHDGSQVRAHRWRIRAAWHLERSVRLLPSCILEARSQRCCSSLLNQIMMTFATSLSEAAVGLLGQAELRKDAAGGSTSLMQVLKAAYEQLSRAEDLATAAGHKAAAALAQASRGHLCALAADCIVDALHRGDCNSAEQADVVQCLLEDEDITLNDDQDEIVLVGRLGDRAVAETYAAMRSTDPVVEPDAASVLALMASGALQAAVARLRALPPPDLSEEQCRHIALDMLGQAVQLLPGEGCSSASAVGNVSVDRQCAILSAQAHMTLSKVHSSLEIGTWACQDRTRQQQKAATWHLDRVRAALHRASQPVRFEDHLVVTAMLIHVHVLHAGLISCGCVTTKKPHERSLEELIAASRLATTEDGSSGFAGDCVLPLQLQTAWMETKTVALDRLRHVLRVLCTGKASSSVEGWKNLYRYALKLQPSELSELVSAYEKATS</sequence>
<evidence type="ECO:0000313" key="4">
    <source>
        <dbReference type="EMBL" id="CAE7487001.1"/>
    </source>
</evidence>
<dbReference type="EMBL" id="CAJNDS010002462">
    <property type="protein sequence ID" value="CAE7487001.1"/>
    <property type="molecule type" value="Genomic_DNA"/>
</dbReference>
<dbReference type="GO" id="GO:0045893">
    <property type="term" value="P:positive regulation of DNA-templated transcription"/>
    <property type="evidence" value="ECO:0007669"/>
    <property type="project" value="TreeGrafter"/>
</dbReference>
<feature type="coiled-coil region" evidence="1">
    <location>
        <begin position="157"/>
        <end position="226"/>
    </location>
</feature>
<dbReference type="Pfam" id="PF23788">
    <property type="entry name" value="EDRF1_N"/>
    <property type="match status" value="1"/>
</dbReference>
<keyword evidence="5" id="KW-1185">Reference proteome</keyword>
<feature type="region of interest" description="Disordered" evidence="2">
    <location>
        <begin position="444"/>
        <end position="470"/>
    </location>
</feature>
<comment type="caution">
    <text evidence="4">The sequence shown here is derived from an EMBL/GenBank/DDBJ whole genome shotgun (WGS) entry which is preliminary data.</text>
</comment>